<comment type="subunit">
    <text evidence="8">Homotrimer.</text>
</comment>
<dbReference type="EC" id="2.3.1.129" evidence="8"/>
<proteinExistence type="inferred from homology"/>
<feature type="domain" description="UDP N-acetylglucosamine O-acyltransferase C-terminal" evidence="9">
    <location>
        <begin position="179"/>
        <end position="255"/>
    </location>
</feature>
<dbReference type="GO" id="GO:0008780">
    <property type="term" value="F:acyl-[acyl-carrier-protein]-UDP-N-acetylglucosamine O-acyltransferase activity"/>
    <property type="evidence" value="ECO:0007669"/>
    <property type="project" value="UniProtKB-EC"/>
</dbReference>
<evidence type="ECO:0000256" key="2">
    <source>
        <dbReference type="ARBA" id="ARBA00022516"/>
    </source>
</evidence>
<evidence type="ECO:0000256" key="6">
    <source>
        <dbReference type="ARBA" id="ARBA00023098"/>
    </source>
</evidence>
<dbReference type="Proteomes" id="UP001287059">
    <property type="component" value="Unassembled WGS sequence"/>
</dbReference>
<name>A0ABU4XSQ7_9HYPH</name>
<organism evidence="10 11">
    <name type="scientific">Mesorhizobium album</name>
    <dbReference type="NCBI Taxonomy" id="3072314"/>
    <lineage>
        <taxon>Bacteria</taxon>
        <taxon>Pseudomonadati</taxon>
        <taxon>Pseudomonadota</taxon>
        <taxon>Alphaproteobacteria</taxon>
        <taxon>Hyphomicrobiales</taxon>
        <taxon>Phyllobacteriaceae</taxon>
        <taxon>Mesorhizobium</taxon>
    </lineage>
</organism>
<dbReference type="EMBL" id="JAVIIW010000004">
    <property type="protein sequence ID" value="MDX8477751.1"/>
    <property type="molecule type" value="Genomic_DNA"/>
</dbReference>
<comment type="similarity">
    <text evidence="8">Belongs to the transferase hexapeptide repeat family. LpxA subfamily.</text>
</comment>
<evidence type="ECO:0000256" key="8">
    <source>
        <dbReference type="HAMAP-Rule" id="MF_00387"/>
    </source>
</evidence>
<keyword evidence="3 8" id="KW-0441">Lipid A biosynthesis</keyword>
<dbReference type="InterPro" id="IPR029098">
    <property type="entry name" value="Acetyltransf_C"/>
</dbReference>
<evidence type="ECO:0000256" key="3">
    <source>
        <dbReference type="ARBA" id="ARBA00022556"/>
    </source>
</evidence>
<comment type="catalytic activity">
    <reaction evidence="8">
        <text>a (3R)-hydroxyacyl-[ACP] + UDP-N-acetyl-alpha-D-glucosamine = a UDP-3-O-[(3R)-3-hydroxyacyl]-N-acetyl-alpha-D-glucosamine + holo-[ACP]</text>
        <dbReference type="Rhea" id="RHEA:67812"/>
        <dbReference type="Rhea" id="RHEA-COMP:9685"/>
        <dbReference type="Rhea" id="RHEA-COMP:9945"/>
        <dbReference type="ChEBI" id="CHEBI:57705"/>
        <dbReference type="ChEBI" id="CHEBI:64479"/>
        <dbReference type="ChEBI" id="CHEBI:78827"/>
        <dbReference type="ChEBI" id="CHEBI:173225"/>
        <dbReference type="EC" id="2.3.1.129"/>
    </reaction>
</comment>
<comment type="caution">
    <text evidence="10">The sequence shown here is derived from an EMBL/GenBank/DDBJ whole genome shotgun (WGS) entry which is preliminary data.</text>
</comment>
<keyword evidence="4 8" id="KW-0808">Transferase</keyword>
<evidence type="ECO:0000256" key="1">
    <source>
        <dbReference type="ARBA" id="ARBA00022490"/>
    </source>
</evidence>
<dbReference type="InterPro" id="IPR018357">
    <property type="entry name" value="Hexapep_transf_CS"/>
</dbReference>
<dbReference type="PIRSF" id="PIRSF000456">
    <property type="entry name" value="UDP-GlcNAc_acltr"/>
    <property type="match status" value="1"/>
</dbReference>
<dbReference type="NCBIfam" id="TIGR01852">
    <property type="entry name" value="lipid_A_lpxA"/>
    <property type="match status" value="1"/>
</dbReference>
<accession>A0ABU4XSQ7</accession>
<dbReference type="NCBIfam" id="NF003657">
    <property type="entry name" value="PRK05289.1"/>
    <property type="match status" value="1"/>
</dbReference>
<dbReference type="Gene3D" id="2.160.10.10">
    <property type="entry name" value="Hexapeptide repeat proteins"/>
    <property type="match status" value="1"/>
</dbReference>
<dbReference type="CDD" id="cd03351">
    <property type="entry name" value="LbH_UDP-GlcNAc_AT"/>
    <property type="match status" value="1"/>
</dbReference>
<evidence type="ECO:0000256" key="4">
    <source>
        <dbReference type="ARBA" id="ARBA00022679"/>
    </source>
</evidence>
<evidence type="ECO:0000313" key="11">
    <source>
        <dbReference type="Proteomes" id="UP001287059"/>
    </source>
</evidence>
<comment type="subcellular location">
    <subcellularLocation>
        <location evidence="8">Cytoplasm</location>
    </subcellularLocation>
</comment>
<dbReference type="Gene3D" id="1.20.1180.10">
    <property type="entry name" value="Udp N-acetylglucosamine O-acyltransferase, C-terminal domain"/>
    <property type="match status" value="1"/>
</dbReference>
<dbReference type="Pfam" id="PF00132">
    <property type="entry name" value="Hexapep"/>
    <property type="match status" value="2"/>
</dbReference>
<dbReference type="InterPro" id="IPR011004">
    <property type="entry name" value="Trimer_LpxA-like_sf"/>
</dbReference>
<evidence type="ECO:0000256" key="5">
    <source>
        <dbReference type="ARBA" id="ARBA00022737"/>
    </source>
</evidence>
<keyword evidence="11" id="KW-1185">Reference proteome</keyword>
<dbReference type="InterPro" id="IPR010137">
    <property type="entry name" value="Lipid_A_LpxA"/>
</dbReference>
<keyword evidence="6 8" id="KW-0443">Lipid metabolism</keyword>
<gene>
    <name evidence="8 10" type="primary">lpxA</name>
    <name evidence="10" type="ORF">RFN28_04560</name>
</gene>
<keyword evidence="1 8" id="KW-0963">Cytoplasm</keyword>
<comment type="function">
    <text evidence="8">Involved in the biosynthesis of lipid A, a phosphorylated glycolipid that anchors the lipopolysaccharide to the outer membrane of the cell.</text>
</comment>
<dbReference type="PANTHER" id="PTHR43480:SF1">
    <property type="entry name" value="ACYL-[ACYL-CARRIER-PROTEIN]--UDP-N-ACETYLGLUCOSAMINE O-ACYLTRANSFERASE, MITOCHONDRIAL-RELATED"/>
    <property type="match status" value="1"/>
</dbReference>
<sequence length="278" mass="29182">MKIETSIHPSSIVEEGAQLGEGVRIGPFCHVGPDAVIGDRVELVSHVSVMGATTVGASTKVYPMATLGAPPQNTKHKGGRTTLVIGENCTIREGVTMHVGTDSSRGETTVGDNGNFLAYAHIAHDCIVGKNATFANGATLGGHCEIGDNVYIGGLTAVHQFVRIGDNAFIGGCSAVVGDVIPYAIAVGNRAKLRGLNIIGLKRSGLPRAEIYLLRRAYRTIFDHSRTVGENVEIAKAEFASSPTAMKMIDFITSRGKRHYAVPPLKGGGGDDDSDDEG</sequence>
<evidence type="ECO:0000313" key="10">
    <source>
        <dbReference type="EMBL" id="MDX8477751.1"/>
    </source>
</evidence>
<dbReference type="PROSITE" id="PS00101">
    <property type="entry name" value="HEXAPEP_TRANSFERASES"/>
    <property type="match status" value="2"/>
</dbReference>
<evidence type="ECO:0000259" key="9">
    <source>
        <dbReference type="Pfam" id="PF13720"/>
    </source>
</evidence>
<keyword evidence="2 8" id="KW-0444">Lipid biosynthesis</keyword>
<dbReference type="Pfam" id="PF13720">
    <property type="entry name" value="Acetyltransf_11"/>
    <property type="match status" value="1"/>
</dbReference>
<dbReference type="InterPro" id="IPR037157">
    <property type="entry name" value="Acetyltransf_C_sf"/>
</dbReference>
<keyword evidence="7 8" id="KW-0012">Acyltransferase</keyword>
<evidence type="ECO:0000256" key="7">
    <source>
        <dbReference type="ARBA" id="ARBA00023315"/>
    </source>
</evidence>
<dbReference type="InterPro" id="IPR001451">
    <property type="entry name" value="Hexapep"/>
</dbReference>
<protein>
    <recommendedName>
        <fullName evidence="8">Acyl-[acyl-carrier-protein]--UDP-N-acetylglucosamine O-acyltransferase</fullName>
        <shortName evidence="8">UDP-N-acetylglucosamine acyltransferase</shortName>
        <ecNumber evidence="8">2.3.1.129</ecNumber>
    </recommendedName>
</protein>
<keyword evidence="5 8" id="KW-0677">Repeat</keyword>
<dbReference type="PANTHER" id="PTHR43480">
    <property type="entry name" value="ACYL-[ACYL-CARRIER-PROTEIN]--UDP-N-ACETYLGLUCOSAMINE O-ACYLTRANSFERASE"/>
    <property type="match status" value="1"/>
</dbReference>
<reference evidence="10 11" key="1">
    <citation type="submission" date="2023-08" db="EMBL/GenBank/DDBJ databases">
        <title>Implementing the SeqCode for naming new Mesorhizobium species isolated from Vachellia karroo root nodules.</title>
        <authorList>
            <person name="Van Lill M."/>
        </authorList>
    </citation>
    <scope>NUCLEOTIDE SEQUENCE [LARGE SCALE GENOMIC DNA]</scope>
    <source>
        <strain evidence="10 11">VK24D</strain>
    </source>
</reference>
<comment type="pathway">
    <text evidence="8">Glycolipid biosynthesis; lipid IV(A) biosynthesis; lipid IV(A) from (3R)-3-hydroxytetradecanoyl-[acyl-carrier-protein] and UDP-N-acetyl-alpha-D-glucosamine: step 1/6.</text>
</comment>
<dbReference type="RefSeq" id="WP_320286189.1">
    <property type="nucleotide sequence ID" value="NZ_JAVIIW010000004.1"/>
</dbReference>
<dbReference type="HAMAP" id="MF_00387">
    <property type="entry name" value="LpxA"/>
    <property type="match status" value="1"/>
</dbReference>
<dbReference type="SUPFAM" id="SSF51161">
    <property type="entry name" value="Trimeric LpxA-like enzymes"/>
    <property type="match status" value="1"/>
</dbReference>